<keyword evidence="4" id="KW-0560">Oxidoreductase</keyword>
<evidence type="ECO:0000259" key="7">
    <source>
        <dbReference type="Pfam" id="PF13532"/>
    </source>
</evidence>
<dbReference type="PANTHER" id="PTHR46030:SF1">
    <property type="entry name" value="ALPHA-KETOGLUTARATE-DEPENDENT DIOXYGENASE ALKB HOMOLOG 6"/>
    <property type="match status" value="1"/>
</dbReference>
<dbReference type="GO" id="GO:0046872">
    <property type="term" value="F:metal ion binding"/>
    <property type="evidence" value="ECO:0007669"/>
    <property type="project" value="UniProtKB-KW"/>
</dbReference>
<accession>D8LIK0</accession>
<evidence type="ECO:0000256" key="3">
    <source>
        <dbReference type="ARBA" id="ARBA00022964"/>
    </source>
</evidence>
<reference evidence="8 9" key="1">
    <citation type="journal article" date="2010" name="Nature">
        <title>The Ectocarpus genome and the independent evolution of multicellularity in brown algae.</title>
        <authorList>
            <person name="Cock J.M."/>
            <person name="Sterck L."/>
            <person name="Rouze P."/>
            <person name="Scornet D."/>
            <person name="Allen A.E."/>
            <person name="Amoutzias G."/>
            <person name="Anthouard V."/>
            <person name="Artiguenave F."/>
            <person name="Aury J.M."/>
            <person name="Badger J.H."/>
            <person name="Beszteri B."/>
            <person name="Billiau K."/>
            <person name="Bonnet E."/>
            <person name="Bothwell J.H."/>
            <person name="Bowler C."/>
            <person name="Boyen C."/>
            <person name="Brownlee C."/>
            <person name="Carrano C.J."/>
            <person name="Charrier B."/>
            <person name="Cho G.Y."/>
            <person name="Coelho S.M."/>
            <person name="Collen J."/>
            <person name="Corre E."/>
            <person name="Da Silva C."/>
            <person name="Delage L."/>
            <person name="Delaroque N."/>
            <person name="Dittami S.M."/>
            <person name="Doulbeau S."/>
            <person name="Elias M."/>
            <person name="Farnham G."/>
            <person name="Gachon C.M."/>
            <person name="Gschloessl B."/>
            <person name="Heesch S."/>
            <person name="Jabbari K."/>
            <person name="Jubin C."/>
            <person name="Kawai H."/>
            <person name="Kimura K."/>
            <person name="Kloareg B."/>
            <person name="Kupper F.C."/>
            <person name="Lang D."/>
            <person name="Le Bail A."/>
            <person name="Leblanc C."/>
            <person name="Lerouge P."/>
            <person name="Lohr M."/>
            <person name="Lopez P.J."/>
            <person name="Martens C."/>
            <person name="Maumus F."/>
            <person name="Michel G."/>
            <person name="Miranda-Saavedra D."/>
            <person name="Morales J."/>
            <person name="Moreau H."/>
            <person name="Motomura T."/>
            <person name="Nagasato C."/>
            <person name="Napoli C.A."/>
            <person name="Nelson D.R."/>
            <person name="Nyvall-Collen P."/>
            <person name="Peters A.F."/>
            <person name="Pommier C."/>
            <person name="Potin P."/>
            <person name="Poulain J."/>
            <person name="Quesneville H."/>
            <person name="Read B."/>
            <person name="Rensing S.A."/>
            <person name="Ritter A."/>
            <person name="Rousvoal S."/>
            <person name="Samanta M."/>
            <person name="Samson G."/>
            <person name="Schroeder D.C."/>
            <person name="Segurens B."/>
            <person name="Strittmatter M."/>
            <person name="Tonon T."/>
            <person name="Tregear J.W."/>
            <person name="Valentin K."/>
            <person name="von Dassow P."/>
            <person name="Yamagishi T."/>
            <person name="Van de Peer Y."/>
            <person name="Wincker P."/>
        </authorList>
    </citation>
    <scope>NUCLEOTIDE SEQUENCE [LARGE SCALE GENOMIC DNA]</scope>
    <source>
        <strain evidence="9">Ec32 / CCAP1310/4</strain>
    </source>
</reference>
<evidence type="ECO:0000256" key="4">
    <source>
        <dbReference type="ARBA" id="ARBA00023002"/>
    </source>
</evidence>
<dbReference type="EMBL" id="FN649760">
    <property type="protein sequence ID" value="CBN80039.1"/>
    <property type="molecule type" value="Genomic_DNA"/>
</dbReference>
<feature type="compositionally biased region" description="Basic and acidic residues" evidence="6">
    <location>
        <begin position="373"/>
        <end position="392"/>
    </location>
</feature>
<dbReference type="SUPFAM" id="SSF51197">
    <property type="entry name" value="Clavaminate synthase-like"/>
    <property type="match status" value="1"/>
</dbReference>
<evidence type="ECO:0000313" key="9">
    <source>
        <dbReference type="Proteomes" id="UP000002630"/>
    </source>
</evidence>
<dbReference type="InterPro" id="IPR037151">
    <property type="entry name" value="AlkB-like_sf"/>
</dbReference>
<dbReference type="Pfam" id="PF13532">
    <property type="entry name" value="2OG-FeII_Oxy_2"/>
    <property type="match status" value="1"/>
</dbReference>
<dbReference type="InterPro" id="IPR027450">
    <property type="entry name" value="AlkB-like"/>
</dbReference>
<proteinExistence type="inferred from homology"/>
<feature type="domain" description="Alpha-ketoglutarate-dependent dioxygenase AlkB-like" evidence="7">
    <location>
        <begin position="123"/>
        <end position="290"/>
    </location>
</feature>
<evidence type="ECO:0000313" key="8">
    <source>
        <dbReference type="EMBL" id="CBN80039.1"/>
    </source>
</evidence>
<keyword evidence="5" id="KW-0408">Iron</keyword>
<dbReference type="eggNOG" id="KOG3200">
    <property type="taxonomic scope" value="Eukaryota"/>
</dbReference>
<dbReference type="AlphaFoldDB" id="D8LIK0"/>
<evidence type="ECO:0000256" key="5">
    <source>
        <dbReference type="ARBA" id="ARBA00023004"/>
    </source>
</evidence>
<dbReference type="GO" id="GO:0051213">
    <property type="term" value="F:dioxygenase activity"/>
    <property type="evidence" value="ECO:0007669"/>
    <property type="project" value="UniProtKB-KW"/>
</dbReference>
<dbReference type="InParanoid" id="D8LIK0"/>
<keyword evidence="2" id="KW-0479">Metal-binding</keyword>
<keyword evidence="9" id="KW-1185">Reference proteome</keyword>
<dbReference type="InterPro" id="IPR032862">
    <property type="entry name" value="ALKBH6"/>
</dbReference>
<feature type="region of interest" description="Disordered" evidence="6">
    <location>
        <begin position="373"/>
        <end position="403"/>
    </location>
</feature>
<gene>
    <name evidence="8" type="ORF">Esi_0022_0154</name>
</gene>
<evidence type="ECO:0000256" key="1">
    <source>
        <dbReference type="ARBA" id="ARBA00007879"/>
    </source>
</evidence>
<protein>
    <recommendedName>
        <fullName evidence="7">Alpha-ketoglutarate-dependent dioxygenase AlkB-like domain-containing protein</fullName>
    </recommendedName>
</protein>
<dbReference type="Proteomes" id="UP000002630">
    <property type="component" value="Unassembled WGS sequence"/>
</dbReference>
<evidence type="ECO:0000256" key="6">
    <source>
        <dbReference type="SAM" id="MobiDB-lite"/>
    </source>
</evidence>
<dbReference type="OrthoDB" id="412814at2759"/>
<feature type="compositionally biased region" description="Polar residues" evidence="6">
    <location>
        <begin position="226"/>
        <end position="238"/>
    </location>
</feature>
<organism evidence="8 9">
    <name type="scientific">Ectocarpus siliculosus</name>
    <name type="common">Brown alga</name>
    <name type="synonym">Conferva siliculosa</name>
    <dbReference type="NCBI Taxonomy" id="2880"/>
    <lineage>
        <taxon>Eukaryota</taxon>
        <taxon>Sar</taxon>
        <taxon>Stramenopiles</taxon>
        <taxon>Ochrophyta</taxon>
        <taxon>PX clade</taxon>
        <taxon>Phaeophyceae</taxon>
        <taxon>Ectocarpales</taxon>
        <taxon>Ectocarpaceae</taxon>
        <taxon>Ectocarpus</taxon>
    </lineage>
</organism>
<name>D8LIK0_ECTSI</name>
<keyword evidence="3" id="KW-0223">Dioxygenase</keyword>
<dbReference type="GO" id="GO:0005634">
    <property type="term" value="C:nucleus"/>
    <property type="evidence" value="ECO:0007669"/>
    <property type="project" value="TreeGrafter"/>
</dbReference>
<feature type="region of interest" description="Disordered" evidence="6">
    <location>
        <begin position="226"/>
        <end position="247"/>
    </location>
</feature>
<dbReference type="PANTHER" id="PTHR46030">
    <property type="entry name" value="ALPHA-KETOGLUTARATE-DEPENDENT DIOXYGENASE ALKB HOMOLOG 6"/>
    <property type="match status" value="1"/>
</dbReference>
<comment type="similarity">
    <text evidence="1">Belongs to the alkB family.</text>
</comment>
<evidence type="ECO:0000256" key="2">
    <source>
        <dbReference type="ARBA" id="ARBA00022723"/>
    </source>
</evidence>
<sequence>MASTALDFREMMRKERELAMKKLAATPSSPKARHRYMSKRRTRLDLKRNHRVSAEGAERGIDGIFYVPGFVTEEEGRGLELAARSGDGGSGGGGGGGEWKDLYKRRLQIHGGTPHPSGMVEEELPAFLQEVCDALVEAGVFPESSPPNHVLLNEYSDGQGIGPHKDGPLYEGRVAILSLGKEAFLDFWGSLEDAKADCADIAAGATSGRAICAVPVSGLAAGDAFTSSSEDNSVFTDESATDDADGRAHQRRRAAKRALVSVKCEHCSLVVFEGKAYREAWHGIASTAGSGATMSATEAAPPARTEAEVATSGNISTIDDCVAAPQGADEVAPSFSGTVKGGDLGGVGEAAQKRLSFTIRRVARVVPADSVMEHSEARSEMERRRRGFERSVTETGGDAGTSTAAAAAAAAAAGKG</sequence>
<dbReference type="Gene3D" id="2.60.120.590">
    <property type="entry name" value="Alpha-ketoglutarate-dependent dioxygenase AlkB-like"/>
    <property type="match status" value="1"/>
</dbReference>